<sequence>MENELEKYSQFLFYQGQNGSVKIQVILGGETIWATQASMAEIFETTRENVTIHLKNIFQSGELQADSVCKKILHTAFDGKKYNTNFYNLDAIISVGYRISSPKATQFRIWATGVLKEYLIKGFTLDDDRLKQGKEAFGKDYFDELLERIREIRASERRFYQKITDIYAQCSIDYDSHSPITQQFYATVQNKLYYAIHHCTAAELVKNRVDATKPNMGLTSWKNEKTGGKILKSDVSNAKNYLNEEELNNLNRIVSMYLDFAENLAKRHKAMKMIDWVNRLDAFLELNEYDLLNNAGEVSAKVAKQMAEKEYEKFRVIQDQEFISDFDKIFDEMKTTGKIPSLKQAINYNPNKENEKKNKNTDGGLKLSET</sequence>
<proteinExistence type="predicted"/>
<dbReference type="PANTHER" id="PTHR35810:SF1">
    <property type="entry name" value="CYTOPLASMIC PROTEIN"/>
    <property type="match status" value="1"/>
</dbReference>
<dbReference type="EMBL" id="SNRY01000037">
    <property type="protein sequence ID" value="KAA6349898.1"/>
    <property type="molecule type" value="Genomic_DNA"/>
</dbReference>
<organism evidence="2">
    <name type="scientific">termite gut metagenome</name>
    <dbReference type="NCBI Taxonomy" id="433724"/>
    <lineage>
        <taxon>unclassified sequences</taxon>
        <taxon>metagenomes</taxon>
        <taxon>organismal metagenomes</taxon>
    </lineage>
</organism>
<dbReference type="PIRSF" id="PIRSF015268">
    <property type="entry name" value="Virulence_RhuM"/>
    <property type="match status" value="1"/>
</dbReference>
<dbReference type="InterPro" id="IPR011204">
    <property type="entry name" value="Virulence_RhuM-like"/>
</dbReference>
<name>A0A5J4SVF5_9ZZZZ</name>
<comment type="caution">
    <text evidence="2">The sequence shown here is derived from an EMBL/GenBank/DDBJ whole genome shotgun (WGS) entry which is preliminary data.</text>
</comment>
<evidence type="ECO:0008006" key="3">
    <source>
        <dbReference type="Google" id="ProtNLM"/>
    </source>
</evidence>
<dbReference type="Pfam" id="PF13310">
    <property type="entry name" value="Virulence_RhuM"/>
    <property type="match status" value="1"/>
</dbReference>
<dbReference type="AlphaFoldDB" id="A0A5J4SVF5"/>
<feature type="region of interest" description="Disordered" evidence="1">
    <location>
        <begin position="344"/>
        <end position="370"/>
    </location>
</feature>
<gene>
    <name evidence="2" type="ORF">EZS27_002689</name>
</gene>
<evidence type="ECO:0000256" key="1">
    <source>
        <dbReference type="SAM" id="MobiDB-lite"/>
    </source>
</evidence>
<reference evidence="2" key="1">
    <citation type="submission" date="2019-03" db="EMBL/GenBank/DDBJ databases">
        <title>Single cell metagenomics reveals metabolic interactions within the superorganism composed of flagellate Streblomastix strix and complex community of Bacteroidetes bacteria on its surface.</title>
        <authorList>
            <person name="Treitli S.C."/>
            <person name="Kolisko M."/>
            <person name="Husnik F."/>
            <person name="Keeling P."/>
            <person name="Hampl V."/>
        </authorList>
    </citation>
    <scope>NUCLEOTIDE SEQUENCE</scope>
    <source>
        <strain evidence="2">STM</strain>
    </source>
</reference>
<accession>A0A5J4SVF5</accession>
<evidence type="ECO:0000313" key="2">
    <source>
        <dbReference type="EMBL" id="KAA6349898.1"/>
    </source>
</evidence>
<dbReference type="PANTHER" id="PTHR35810">
    <property type="entry name" value="CYTOPLASMIC PROTEIN-RELATED"/>
    <property type="match status" value="1"/>
</dbReference>
<protein>
    <recommendedName>
        <fullName evidence="3">Bro-N domain-containing protein</fullName>
    </recommendedName>
</protein>